<dbReference type="SUPFAM" id="SSF49899">
    <property type="entry name" value="Concanavalin A-like lectins/glucanases"/>
    <property type="match status" value="1"/>
</dbReference>
<dbReference type="InParanoid" id="K3WKE1"/>
<dbReference type="PANTHER" id="PTHR12601">
    <property type="entry name" value="EUKARYOTIC TRANSLATION INITIATION FACTOR 3 SUBUNIT EIF-3"/>
    <property type="match status" value="1"/>
</dbReference>
<feature type="coiled-coil region" evidence="1">
    <location>
        <begin position="937"/>
        <end position="964"/>
    </location>
</feature>
<dbReference type="Pfam" id="PF12807">
    <property type="entry name" value="eIF3_p135"/>
    <property type="match status" value="1"/>
</dbReference>
<dbReference type="SMART" id="SM00367">
    <property type="entry name" value="LRR_CC"/>
    <property type="match status" value="14"/>
</dbReference>
<proteinExistence type="predicted"/>
<feature type="region of interest" description="Disordered" evidence="2">
    <location>
        <begin position="256"/>
        <end position="319"/>
    </location>
</feature>
<dbReference type="EMBL" id="GL376633">
    <property type="status" value="NOT_ANNOTATED_CDS"/>
    <property type="molecule type" value="Genomic_DNA"/>
</dbReference>
<keyword evidence="1" id="KW-0175">Coiled coil</keyword>
<feature type="compositionally biased region" description="Basic and acidic residues" evidence="2">
    <location>
        <begin position="2994"/>
        <end position="3006"/>
    </location>
</feature>
<keyword evidence="5" id="KW-1185">Reference proteome</keyword>
<dbReference type="GO" id="GO:0005737">
    <property type="term" value="C:cytoplasm"/>
    <property type="evidence" value="ECO:0007669"/>
    <property type="project" value="TreeGrafter"/>
</dbReference>
<feature type="region of interest" description="Disordered" evidence="2">
    <location>
        <begin position="1020"/>
        <end position="1045"/>
    </location>
</feature>
<feature type="domain" description="Clu" evidence="3">
    <location>
        <begin position="1292"/>
        <end position="1567"/>
    </location>
</feature>
<dbReference type="STRING" id="431595.K3WKE1"/>
<dbReference type="InterPro" id="IPR033646">
    <property type="entry name" value="CLU-central"/>
</dbReference>
<dbReference type="HOGENOM" id="CLU_225820_0_0_1"/>
<dbReference type="Pfam" id="PF25372">
    <property type="entry name" value="DUF7885"/>
    <property type="match status" value="2"/>
</dbReference>
<feature type="region of interest" description="Disordered" evidence="2">
    <location>
        <begin position="2174"/>
        <end position="2206"/>
    </location>
</feature>
<dbReference type="InterPro" id="IPR006553">
    <property type="entry name" value="Leu-rich_rpt_Cys-con_subtyp"/>
</dbReference>
<dbReference type="InterPro" id="IPR013320">
    <property type="entry name" value="ConA-like_dom_sf"/>
</dbReference>
<feature type="compositionally biased region" description="Polar residues" evidence="2">
    <location>
        <begin position="2174"/>
        <end position="2193"/>
    </location>
</feature>
<feature type="compositionally biased region" description="Basic and acidic residues" evidence="2">
    <location>
        <begin position="288"/>
        <end position="313"/>
    </location>
</feature>
<dbReference type="PROSITE" id="PS51823">
    <property type="entry name" value="CLU"/>
    <property type="match status" value="1"/>
</dbReference>
<evidence type="ECO:0000256" key="1">
    <source>
        <dbReference type="SAM" id="Coils"/>
    </source>
</evidence>
<accession>K3WKE1</accession>
<dbReference type="Pfam" id="PF13385">
    <property type="entry name" value="Laminin_G_3"/>
    <property type="match status" value="1"/>
</dbReference>
<dbReference type="PANTHER" id="PTHR12601:SF6">
    <property type="entry name" value="CLUSTERED MITOCHONDRIA PROTEIN HOMOLOG"/>
    <property type="match status" value="1"/>
</dbReference>
<feature type="region of interest" description="Disordered" evidence="2">
    <location>
        <begin position="2994"/>
        <end position="3059"/>
    </location>
</feature>
<dbReference type="Gene3D" id="2.60.120.200">
    <property type="match status" value="1"/>
</dbReference>
<dbReference type="InterPro" id="IPR057207">
    <property type="entry name" value="FBXL15_LRR"/>
</dbReference>
<dbReference type="EnsemblProtists" id="PYU1_T005433">
    <property type="protein sequence ID" value="PYU1_T005433"/>
    <property type="gene ID" value="PYU1_G005422"/>
</dbReference>
<dbReference type="OMA" id="GMSILWR"/>
<evidence type="ECO:0000313" key="5">
    <source>
        <dbReference type="Proteomes" id="UP000019132"/>
    </source>
</evidence>
<name>K3WKE1_GLOUD</name>
<reference evidence="4" key="3">
    <citation type="submission" date="2015-02" db="UniProtKB">
        <authorList>
            <consortium name="EnsemblProtists"/>
        </authorList>
    </citation>
    <scope>IDENTIFICATION</scope>
    <source>
        <strain evidence="4">DAOM BR144</strain>
    </source>
</reference>
<organism evidence="4 5">
    <name type="scientific">Globisporangium ultimum (strain ATCC 200006 / CBS 805.95 / DAOM BR144)</name>
    <name type="common">Pythium ultimum</name>
    <dbReference type="NCBI Taxonomy" id="431595"/>
    <lineage>
        <taxon>Eukaryota</taxon>
        <taxon>Sar</taxon>
        <taxon>Stramenopiles</taxon>
        <taxon>Oomycota</taxon>
        <taxon>Peronosporomycetes</taxon>
        <taxon>Pythiales</taxon>
        <taxon>Pythiaceae</taxon>
        <taxon>Globisporangium</taxon>
    </lineage>
</organism>
<feature type="coiled-coil region" evidence="1">
    <location>
        <begin position="448"/>
        <end position="532"/>
    </location>
</feature>
<evidence type="ECO:0000256" key="2">
    <source>
        <dbReference type="SAM" id="MobiDB-lite"/>
    </source>
</evidence>
<dbReference type="SUPFAM" id="SSF52047">
    <property type="entry name" value="RNI-like"/>
    <property type="match status" value="2"/>
</dbReference>
<evidence type="ECO:0000259" key="3">
    <source>
        <dbReference type="PROSITE" id="PS51823"/>
    </source>
</evidence>
<dbReference type="InterPro" id="IPR025697">
    <property type="entry name" value="CLU_dom"/>
</dbReference>
<feature type="compositionally biased region" description="Basic residues" evidence="2">
    <location>
        <begin position="3026"/>
        <end position="3038"/>
    </location>
</feature>
<evidence type="ECO:0000313" key="4">
    <source>
        <dbReference type="EnsemblProtists" id="PYU1_T005433"/>
    </source>
</evidence>
<dbReference type="Gene3D" id="3.80.10.10">
    <property type="entry name" value="Ribonuclease Inhibitor"/>
    <property type="match status" value="3"/>
</dbReference>
<dbReference type="Pfam" id="PF13516">
    <property type="entry name" value="LRR_6"/>
    <property type="match status" value="1"/>
</dbReference>
<reference evidence="5" key="2">
    <citation type="submission" date="2010-04" db="EMBL/GenBank/DDBJ databases">
        <authorList>
            <person name="Buell R."/>
            <person name="Hamilton J."/>
            <person name="Hostetler J."/>
        </authorList>
    </citation>
    <scope>NUCLEOTIDE SEQUENCE [LARGE SCALE GENOMIC DNA]</scope>
    <source>
        <strain evidence="5">DAOM:BR144</strain>
    </source>
</reference>
<dbReference type="Pfam" id="PF13236">
    <property type="entry name" value="CLU"/>
    <property type="match status" value="1"/>
</dbReference>
<dbReference type="eggNOG" id="KOG1947">
    <property type="taxonomic scope" value="Eukaryota"/>
</dbReference>
<reference evidence="5" key="1">
    <citation type="journal article" date="2010" name="Genome Biol.">
        <title>Genome sequence of the necrotrophic plant pathogen Pythium ultimum reveals original pathogenicity mechanisms and effector repertoire.</title>
        <authorList>
            <person name="Levesque C.A."/>
            <person name="Brouwer H."/>
            <person name="Cano L."/>
            <person name="Hamilton J.P."/>
            <person name="Holt C."/>
            <person name="Huitema E."/>
            <person name="Raffaele S."/>
            <person name="Robideau G.P."/>
            <person name="Thines M."/>
            <person name="Win J."/>
            <person name="Zerillo M.M."/>
            <person name="Beakes G.W."/>
            <person name="Boore J.L."/>
            <person name="Busam D."/>
            <person name="Dumas B."/>
            <person name="Ferriera S."/>
            <person name="Fuerstenberg S.I."/>
            <person name="Gachon C.M."/>
            <person name="Gaulin E."/>
            <person name="Govers F."/>
            <person name="Grenville-Briggs L."/>
            <person name="Horner N."/>
            <person name="Hostetler J."/>
            <person name="Jiang R.H."/>
            <person name="Johnson J."/>
            <person name="Krajaejun T."/>
            <person name="Lin H."/>
            <person name="Meijer H.J."/>
            <person name="Moore B."/>
            <person name="Morris P."/>
            <person name="Phuntmart V."/>
            <person name="Puiu D."/>
            <person name="Shetty J."/>
            <person name="Stajich J.E."/>
            <person name="Tripathy S."/>
            <person name="Wawra S."/>
            <person name="van West P."/>
            <person name="Whitty B.R."/>
            <person name="Coutinho P.M."/>
            <person name="Henrissat B."/>
            <person name="Martin F."/>
            <person name="Thomas P.D."/>
            <person name="Tyler B.M."/>
            <person name="De Vries R.P."/>
            <person name="Kamoun S."/>
            <person name="Yandell M."/>
            <person name="Tisserat N."/>
            <person name="Buell C.R."/>
        </authorList>
    </citation>
    <scope>NUCLEOTIDE SEQUENCE</scope>
    <source>
        <strain evidence="5">DAOM:BR144</strain>
    </source>
</reference>
<sequence length="3059" mass="347479">MGAEISTFLAQDVAQSVNGVLCEQQLVLVDSSGTGGFRRTASDVAQREQLFAFCADWDIARVGQFLRWYVRFAKKASPENSAVFMSQLSQIHVQVDRIEHDVETLQHLLDQLDLELAAIAALPPEQAEAGDDNEDDADVASSQLYPSTATLEVFNELHARRHDAERMLRQKIQELRELKQHLLASIEDVDLSVIVKWSLFLSSITKVHLQATVTAHADMSAHRHPASMGYAMVRDSLAAQQMTDFSKGDILLPPLENHEIDGFTDDSASSSAASAEESDVDAESDNQDENHKTLAEHETLSGDSDKPDSKANKASEVSYQDALKRPRAIKRIIPDSFDARNRSPVFFGYSLEKQSDEVAEVGDEEAALEQNENAIFQQKLEHHKKKLDSAFVSERSKLQVIAQREIDFKAKRERYWQKREAEFERAKKELDPNDVFFRTYEVQDKRTRDQEAHENEELRRQKSNIEVRMKSAQDNYDQVVAKVAEIRSKEYPLGDMRMLFHDAEMDRYQIDISEAKQTLVAAKEEYVALKTAKLVNIPGQEGKQRAQLLVAEDQIRAREKDVEAACVFLENELFLHKRAQEIYEKEKLFLPFFTCLNEGECKPRTATNFSLLDATIALLLGIGESRVEDKLKFIFSMFAQKSRGGKQSSIPVLPRESFAEILRVLFNLFAKVGDFHPPRGLTTEYLLGLAEREYLKLEISGFGDEVLEVSSSGMTCFEFEQYCIGVIEKSKYLCDLVQHPWRYEQLSRYVIQHMSATHRYKLGLININDLKYTIAREAIQPREELSRWKKNLMHERALAMGENDTLKTDYSKYLPKRRTKLLSNVVPLDHGGYRNLLNYRVEVILRSTVKLQTIWRAKKGRQIARLAAEKQAFYHARGVALEEVRVAIENKWKEKDAKSAHSVEKMKFEAKIRMRQVKLRTKGNAFNREQVFALMMEEAVQQAQREVENRFREMEEELGYLKHEESLQLPHTEMGYLKEEISKALVIHLFQAKQESIQVSNMLDTILANEEQAKEKAQLKKTNKKNANQQHEAGDAVEVPETEATDEVEHHLVDVEGKASRDLLAASRKENMMFGRFPSHLYQSGFTKDEQATQMAFAFPDPPLSMLQRRLQRVCVGMTEFKMMEFLQELPSKRHICDYVSSFRLFDGSYDMNRIERDLYEHFRMVRGSEQLAEALVNITESDLECGLSRKLLHTIQGENDQVLTQLVANQSEKIATENAAIIAKKLVRMGYKTSVDNDQTLSNSEGDNALVIAPTALLVQKEQHDMAERKKRVQEAHSRLIEAMKAWRDAELSLAETEKNQLRVSAAYPVLPVHRTKWAERFHHALWLPEENAKQIREKYTEVLSVCQDFIETATSIALVLVRELYLPLREKSILPAASANIDGRSDDIRSTRRLKYEAHDILFKICTDDHGRFECSHEFSAKYGSHEVRNSALYLRELSCFENAILPLECCVDFQGFRVICSSKIPIEIMSWDESGASIQKVSKQLVLGSDNRGKTITFQSKELDTILADAAVRLNLSRHGVKGYQDLTSKNVHAPADMLGYVNAKKKFVVLNFARAMPPEDPEVTPHLNQSSRGMSIVWRQLRPEFVRAYHTPLSSDALSCMTYCTPDWQAQSLGVEEATLHLLNDVIPQFAKKLSQRPNFFTAPSFDITAEMHRHGINVRHLGLLRSNFLFALSGTATLQYSTAEIQTTEDFTREIDRGSHIYINGKMCEVSRNMKDGFDASCITLTLIHKGNSIQNVIVYGGRLDCRQHSTEIRALLLAEMVVRTFKNIVRHMMRMAARLSGTGISPHLFKEILIQILNLLSGARRGSEDFWWGQLYEGIRVRFGLRAVSEVDRQNMRRNLLPHMHYMVRRTTEMLGVRLTPKCLERVEQHPDCYAFTAEDLGVSGDQYRVKHNMSMLHFSMASLLLLHATVKQATSYKQLLLSDGPCGYWTLCERRGLPAAMNLGKYGDKLSGKYMPGCTLEAPGPIVNIDLNRSIQLKKEARSYVGFLYVPPLYPADAKSLVSLEAWCKCDGHESTRRVVLTMGRFTLSALKANVWAFSINVKNIDILAFGSQVELCKWTYLVGTYDGTMLRLYIDGFLQNEVEVESVVDMEIEKREAVIKKTREDIGDRENEAKGQCFKQVDREIQQLFASKEGKKQIKTISQKLLDEHEFRIRLSKSAAINAVSAAQSDSPSLTKPVSPTNASSAPPLKKDASKVSQTDFEPLAKKQLIRERFDEQWQIAAAEFQEMRRHINMKITKELEEQSNQDMRELRIGCLSSVRRRDGKYFFHGNIAHVAYYNNQVLTRDQVNAHYVMAVHDRAHGSDYLFSLASSRFSRALAFAQDDKKTLEKFAENICASLKYDLDHQHAQEMYKKKVKCGLEPFLATENVHGIAEILKNLPRDPAFADLFIYCFKCLMRICPQYFRAVESLQCRLSLQKLGRMPFHFFLGSRSANSLVNIADGNDPRETEEKEVIAIFADIICKVLREYSTFYGDQLTNMGWVRDLHSTKAVVYFILALEAGEDVQSITLKDVPDITNEDMDVIAKNNRFCCSFQLAHCSLLSDVSMLRVSLYCTQLESLDISHLELVTDAALLGIGKNCHRLKRLWMTNCRQISDLGVEAVVRGNPKLEELGLSFCERISDQCFPTIGKSCPNLSVLEVELCMQLGNAAMKHLVAGLAASNKLRRLNIAGCRRISDEGLVEVAKYCTRLKEVNVRLCDKLTDMSVRMVTHNCLELEVLNMEEIYAASYKIFLFDQEGDGRGVVEKNLAAKLKVINLTGCSGLTDLALGHLFRRAKMLRSITLSSCTGISDEGLVWMLEDMLDHSRCGECLEHVDFSYCSQLSATAIRALVVQCPNLTSLNLSGCVHLTDENLVDIINACEKLVRLEAGFCRELSDAVLSSIAKQLSLEELNLSRCVKITDGGMLEIAAQFTVLKKLNVSACKKLTRTTLEALYEGCTMLEEMDVTHCPQFPADILAKFVRRKVKLINRKLDEIAVNRAIAELDKRDAKKDEDGDLNEREEADGDDGWVPGSLDPFGKKILKKSLSTKKPAKSAGSSNNLPSIYKRHHEDSI</sequence>
<dbReference type="InterPro" id="IPR001611">
    <property type="entry name" value="Leu-rich_rpt"/>
</dbReference>
<dbReference type="VEuPathDB" id="FungiDB:PYU1_G005422"/>
<protein>
    <recommendedName>
        <fullName evidence="3">Clu domain-containing protein</fullName>
    </recommendedName>
</protein>
<dbReference type="InterPro" id="IPR032675">
    <property type="entry name" value="LRR_dom_sf"/>
</dbReference>
<dbReference type="InterPro" id="IPR027523">
    <property type="entry name" value="CLU_prot"/>
</dbReference>
<feature type="compositionally biased region" description="Low complexity" evidence="2">
    <location>
        <begin position="265"/>
        <end position="275"/>
    </location>
</feature>
<dbReference type="Proteomes" id="UP000019132">
    <property type="component" value="Unassembled WGS sequence"/>
</dbReference>
<feature type="compositionally biased region" description="Acidic residues" evidence="2">
    <location>
        <begin position="276"/>
        <end position="287"/>
    </location>
</feature>